<dbReference type="RefSeq" id="WP_289473701.1">
    <property type="nucleotide sequence ID" value="NZ_JAUCMN010000006.1"/>
</dbReference>
<keyword evidence="3" id="KW-1185">Reference proteome</keyword>
<dbReference type="EMBL" id="JAUCMN010000006">
    <property type="protein sequence ID" value="MDM7891959.1"/>
    <property type="molecule type" value="Genomic_DNA"/>
</dbReference>
<dbReference type="Pfam" id="PF00535">
    <property type="entry name" value="Glycos_transf_2"/>
    <property type="match status" value="1"/>
</dbReference>
<gene>
    <name evidence="2" type="ORF">QUG93_09705</name>
</gene>
<comment type="caution">
    <text evidence="2">The sequence shown here is derived from an EMBL/GenBank/DDBJ whole genome shotgun (WGS) entry which is preliminary data.</text>
</comment>
<dbReference type="InterPro" id="IPR029044">
    <property type="entry name" value="Nucleotide-diphossugar_trans"/>
</dbReference>
<dbReference type="SUPFAM" id="SSF53448">
    <property type="entry name" value="Nucleotide-diphospho-sugar transferases"/>
    <property type="match status" value="1"/>
</dbReference>
<organism evidence="2 3">
    <name type="scientific">Curtobacterium caseinilyticum</name>
    <dbReference type="NCBI Taxonomy" id="3055137"/>
    <lineage>
        <taxon>Bacteria</taxon>
        <taxon>Bacillati</taxon>
        <taxon>Actinomycetota</taxon>
        <taxon>Actinomycetes</taxon>
        <taxon>Micrococcales</taxon>
        <taxon>Microbacteriaceae</taxon>
        <taxon>Curtobacterium</taxon>
    </lineage>
</organism>
<feature type="domain" description="Glycosyltransferase 2-like" evidence="1">
    <location>
        <begin position="44"/>
        <end position="119"/>
    </location>
</feature>
<name>A0ABT7TT12_9MICO</name>
<accession>A0ABT7TT12</accession>
<keyword evidence="2" id="KW-0808">Transferase</keyword>
<dbReference type="EC" id="2.4.-.-" evidence="2"/>
<dbReference type="InterPro" id="IPR001173">
    <property type="entry name" value="Glyco_trans_2-like"/>
</dbReference>
<dbReference type="GO" id="GO:0016757">
    <property type="term" value="F:glycosyltransferase activity"/>
    <property type="evidence" value="ECO:0007669"/>
    <property type="project" value="UniProtKB-KW"/>
</dbReference>
<sequence>MTTGNPADRRSAQVAIIVVRFKKPLHEISLLRALPMIDLSAVPEVIIVDNSPEPAPADEIATLPSVIKYRWLGGNVGLARAYNSAVEQLQSSWTHVVFLDQDTAGLPRLFDRLAEGLGAEVTLPAVRAGNAIISPCRRIGPWYLPLRRVGEVPANISWINSGMTVARGTVSSNPFDEELFLDYVDHQFARSSLAGGAHVEVCWDVMLDQDYSRDTDNEQQALARFRTFNRDVRQFYRGTLVGQLWGWALTLRRALGATVHYRTSAFIFSWLRTGRTSHG</sequence>
<evidence type="ECO:0000313" key="3">
    <source>
        <dbReference type="Proteomes" id="UP001236404"/>
    </source>
</evidence>
<evidence type="ECO:0000259" key="1">
    <source>
        <dbReference type="Pfam" id="PF00535"/>
    </source>
</evidence>
<evidence type="ECO:0000313" key="2">
    <source>
        <dbReference type="EMBL" id="MDM7891959.1"/>
    </source>
</evidence>
<proteinExistence type="predicted"/>
<reference evidence="2 3" key="1">
    <citation type="submission" date="2023-06" db="EMBL/GenBank/DDBJ databases">
        <authorList>
            <person name="Feng G."/>
            <person name="Li J."/>
            <person name="Zhu H."/>
        </authorList>
    </citation>
    <scope>NUCLEOTIDE SEQUENCE [LARGE SCALE GENOMIC DNA]</scope>
    <source>
        <strain evidence="2 3">RHCKG28</strain>
    </source>
</reference>
<keyword evidence="2" id="KW-0328">Glycosyltransferase</keyword>
<protein>
    <submittedName>
        <fullName evidence="2">Glycosyltransferase</fullName>
        <ecNumber evidence="2">2.4.-.-</ecNumber>
    </submittedName>
</protein>
<dbReference type="Proteomes" id="UP001236404">
    <property type="component" value="Unassembled WGS sequence"/>
</dbReference>